<organism evidence="1 2">
    <name type="scientific">Rummeliibacillus stabekisii</name>
    <dbReference type="NCBI Taxonomy" id="241244"/>
    <lineage>
        <taxon>Bacteria</taxon>
        <taxon>Bacillati</taxon>
        <taxon>Bacillota</taxon>
        <taxon>Bacilli</taxon>
        <taxon>Bacillales</taxon>
        <taxon>Caryophanaceae</taxon>
        <taxon>Rummeliibacillus</taxon>
    </lineage>
</organism>
<dbReference type="AlphaFoldDB" id="A0A143HGZ5"/>
<proteinExistence type="predicted"/>
<evidence type="ECO:0000313" key="2">
    <source>
        <dbReference type="Proteomes" id="UP000076021"/>
    </source>
</evidence>
<keyword evidence="2" id="KW-1185">Reference proteome</keyword>
<dbReference type="EMBL" id="CP014806">
    <property type="protein sequence ID" value="AMX00757.1"/>
    <property type="molecule type" value="Genomic_DNA"/>
</dbReference>
<dbReference type="KEGG" id="rst:ATY39_16050"/>
<dbReference type="RefSeq" id="WP_066791465.1">
    <property type="nucleotide sequence ID" value="NZ_CP014806.1"/>
</dbReference>
<dbReference type="OrthoDB" id="2454814at2"/>
<dbReference type="Proteomes" id="UP000076021">
    <property type="component" value="Chromosome"/>
</dbReference>
<gene>
    <name evidence="1" type="ORF">ATY39_16050</name>
</gene>
<evidence type="ECO:0000313" key="1">
    <source>
        <dbReference type="EMBL" id="AMX00757.1"/>
    </source>
</evidence>
<reference evidence="2" key="2">
    <citation type="submission" date="2016-03" db="EMBL/GenBank/DDBJ databases">
        <authorList>
            <person name="Ploux O."/>
        </authorList>
    </citation>
    <scope>NUCLEOTIDE SEQUENCE [LARGE SCALE GENOMIC DNA]</scope>
    <source>
        <strain evidence="2">PP9</strain>
    </source>
</reference>
<sequence length="69" mass="8060">MKKDSLPENKKIFVDLPYKDRPDMLDSENISIYDLHEDMQTVDPIPAESQALELKEEELDDKYNGSWTS</sequence>
<reference evidence="1 2" key="1">
    <citation type="journal article" date="2016" name="Genome Announc.">
        <title>Whole-Genome Sequence of Rummeliibacillus stabekisii Strain PP9 Isolated from Antarctic Soil.</title>
        <authorList>
            <person name="da Mota F.F."/>
            <person name="Vollu R.E."/>
            <person name="Jurelevicius D."/>
            <person name="Seldin L."/>
        </authorList>
    </citation>
    <scope>NUCLEOTIDE SEQUENCE [LARGE SCALE GENOMIC DNA]</scope>
    <source>
        <strain evidence="1 2">PP9</strain>
    </source>
</reference>
<name>A0A143HGZ5_9BACL</name>
<protein>
    <submittedName>
        <fullName evidence="1">Uncharacterized protein</fullName>
    </submittedName>
</protein>
<accession>A0A143HGZ5</accession>